<name>A0A8T0J8G5_CERPU</name>
<feature type="transmembrane region" description="Helical" evidence="1">
    <location>
        <begin position="49"/>
        <end position="71"/>
    </location>
</feature>
<accession>A0A8T0J8G5</accession>
<gene>
    <name evidence="2" type="ORF">KC19_1G144700</name>
</gene>
<evidence type="ECO:0000313" key="2">
    <source>
        <dbReference type="EMBL" id="KAG0591041.1"/>
    </source>
</evidence>
<sequence>MAAARCLIILDSGNIESEACCWGRLEQQCLSINQHYFFKTKLRCYWSDWFLQSSFFIWLSTFECVQAIFYLGGFSQTIEIILYCRSARVGIFITFFFPFFFSFFFFSLRVIISIP</sequence>
<proteinExistence type="predicted"/>
<dbReference type="AlphaFoldDB" id="A0A8T0J8G5"/>
<comment type="caution">
    <text evidence="2">The sequence shown here is derived from an EMBL/GenBank/DDBJ whole genome shotgun (WGS) entry which is preliminary data.</text>
</comment>
<keyword evidence="1" id="KW-0472">Membrane</keyword>
<reference evidence="2" key="1">
    <citation type="submission" date="2020-06" db="EMBL/GenBank/DDBJ databases">
        <title>WGS assembly of Ceratodon purpureus strain R40.</title>
        <authorList>
            <person name="Carey S.B."/>
            <person name="Jenkins J."/>
            <person name="Shu S."/>
            <person name="Lovell J.T."/>
            <person name="Sreedasyam A."/>
            <person name="Maumus F."/>
            <person name="Tiley G.P."/>
            <person name="Fernandez-Pozo N."/>
            <person name="Barry K."/>
            <person name="Chen C."/>
            <person name="Wang M."/>
            <person name="Lipzen A."/>
            <person name="Daum C."/>
            <person name="Saski C.A."/>
            <person name="Payton A.C."/>
            <person name="Mcbreen J.C."/>
            <person name="Conrad R.E."/>
            <person name="Kollar L.M."/>
            <person name="Olsson S."/>
            <person name="Huttunen S."/>
            <person name="Landis J.B."/>
            <person name="Wickett N.J."/>
            <person name="Johnson M.G."/>
            <person name="Rensing S.A."/>
            <person name="Grimwood J."/>
            <person name="Schmutz J."/>
            <person name="Mcdaniel S.F."/>
        </authorList>
    </citation>
    <scope>NUCLEOTIDE SEQUENCE</scope>
    <source>
        <strain evidence="2">R40</strain>
    </source>
</reference>
<organism evidence="2 3">
    <name type="scientific">Ceratodon purpureus</name>
    <name type="common">Fire moss</name>
    <name type="synonym">Dicranum purpureum</name>
    <dbReference type="NCBI Taxonomy" id="3225"/>
    <lineage>
        <taxon>Eukaryota</taxon>
        <taxon>Viridiplantae</taxon>
        <taxon>Streptophyta</taxon>
        <taxon>Embryophyta</taxon>
        <taxon>Bryophyta</taxon>
        <taxon>Bryophytina</taxon>
        <taxon>Bryopsida</taxon>
        <taxon>Dicranidae</taxon>
        <taxon>Pseudoditrichales</taxon>
        <taxon>Ditrichaceae</taxon>
        <taxon>Ceratodon</taxon>
    </lineage>
</organism>
<keyword evidence="3" id="KW-1185">Reference proteome</keyword>
<evidence type="ECO:0000313" key="3">
    <source>
        <dbReference type="Proteomes" id="UP000822688"/>
    </source>
</evidence>
<dbReference type="EMBL" id="CM026421">
    <property type="protein sequence ID" value="KAG0591041.1"/>
    <property type="molecule type" value="Genomic_DNA"/>
</dbReference>
<feature type="transmembrane region" description="Helical" evidence="1">
    <location>
        <begin position="91"/>
        <end position="112"/>
    </location>
</feature>
<dbReference type="Proteomes" id="UP000822688">
    <property type="component" value="Chromosome 1"/>
</dbReference>
<protein>
    <submittedName>
        <fullName evidence="2">Uncharacterized protein</fullName>
    </submittedName>
</protein>
<keyword evidence="1" id="KW-1133">Transmembrane helix</keyword>
<evidence type="ECO:0000256" key="1">
    <source>
        <dbReference type="SAM" id="Phobius"/>
    </source>
</evidence>
<keyword evidence="1" id="KW-0812">Transmembrane</keyword>